<feature type="chain" id="PRO_5046813508" evidence="1">
    <location>
        <begin position="26"/>
        <end position="489"/>
    </location>
</feature>
<dbReference type="SUPFAM" id="SSF53850">
    <property type="entry name" value="Periplasmic binding protein-like II"/>
    <property type="match status" value="1"/>
</dbReference>
<dbReference type="PANTHER" id="PTHR43649">
    <property type="entry name" value="ARABINOSE-BINDING PROTEIN-RELATED"/>
    <property type="match status" value="1"/>
</dbReference>
<dbReference type="PANTHER" id="PTHR43649:SF17">
    <property type="entry name" value="ABC TRANSPORTER SOLUTE BINDING PROTEIN-SUGAR TRANSPORT"/>
    <property type="match status" value="1"/>
</dbReference>
<dbReference type="InterPro" id="IPR022627">
    <property type="entry name" value="DUF3502"/>
</dbReference>
<gene>
    <name evidence="3" type="ORF">K040078D81_11000</name>
</gene>
<accession>A0ABQ0B6C1</accession>
<proteinExistence type="predicted"/>
<dbReference type="Pfam" id="PF12010">
    <property type="entry name" value="DUF3502"/>
    <property type="match status" value="1"/>
</dbReference>
<dbReference type="InterPro" id="IPR050490">
    <property type="entry name" value="Bact_solute-bd_prot1"/>
</dbReference>
<evidence type="ECO:0000313" key="4">
    <source>
        <dbReference type="Proteomes" id="UP001600943"/>
    </source>
</evidence>
<sequence>MRKNIRRTAAVVSAAAMALSLTACGGGDEGSASKESGKDGVKSVNVHIPTVYDLPDAQKVEDEINKITEEKYKIHLDLNFITTGNWLQQSNLLFTGDEADVIAVYSTPLTTYVKNGQLVDLTEYYENASPEFKDVWSEDEMKGTTVNNKIYAVPNMRNFGNYFGLNIDSEIAAEFGIEEGQELTMEDVDAFLRAAHEKYPDRYALAPQGTDTIIGQWSWDGLGDSKYIGVLPECGQTTEVQNLFDTEDFREFCTWTRAWYKDGLIMQDILSNTQPWQTMIGNKQAIACLDNYGVNGLNGMIRTVILDKWAVANSYSELCYGINMNSKDKDAAWDVMEILYTDAEVSGLLNNGIEGTHYVKNEDGTISFPEGKSAADCGYGMADEYWITPYSANSLPLDVNGASFFDDLLKFNEETMKSKAFGFAFDTTEVADQYAACCSVMDKYYKALMSGTVDVESTIEQADKEFEAAGLKDIVKAKQEQLDAFLAGK</sequence>
<keyword evidence="1" id="KW-0732">Signal</keyword>
<dbReference type="Proteomes" id="UP001600943">
    <property type="component" value="Unassembled WGS sequence"/>
</dbReference>
<organism evidence="3 4">
    <name type="scientific">Blautia hominis</name>
    <dbReference type="NCBI Taxonomy" id="2025493"/>
    <lineage>
        <taxon>Bacteria</taxon>
        <taxon>Bacillati</taxon>
        <taxon>Bacillota</taxon>
        <taxon>Clostridia</taxon>
        <taxon>Lachnospirales</taxon>
        <taxon>Lachnospiraceae</taxon>
        <taxon>Blautia</taxon>
    </lineage>
</organism>
<reference evidence="3 4" key="1">
    <citation type="submission" date="2024-04" db="EMBL/GenBank/DDBJ databases">
        <title>Defined microbial consortia suppress multidrug-resistant proinflammatory Enterobacteriaceae via ecological control.</title>
        <authorList>
            <person name="Furuichi M."/>
            <person name="Kawaguchi T."/>
            <person name="Pust M."/>
            <person name="Yasuma K."/>
            <person name="Plichta D."/>
            <person name="Hasegawa N."/>
            <person name="Ohya T."/>
            <person name="Bhattarai S."/>
            <person name="Sasajima S."/>
            <person name="Aoto Y."/>
            <person name="Tuganbaev T."/>
            <person name="Yaginuma M."/>
            <person name="Ueda M."/>
            <person name="Okahashi N."/>
            <person name="Amafuji K."/>
            <person name="Kiridooshi Y."/>
            <person name="Sugita K."/>
            <person name="Strazar M."/>
            <person name="Skelly A."/>
            <person name="Suda W."/>
            <person name="Hattori M."/>
            <person name="Nakamoto N."/>
            <person name="Caballero S."/>
            <person name="Norman J."/>
            <person name="Olle B."/>
            <person name="Tanoue T."/>
            <person name="Arita M."/>
            <person name="Bucci V."/>
            <person name="Atarashi K."/>
            <person name="Xavier R."/>
            <person name="Honda K."/>
        </authorList>
    </citation>
    <scope>NUCLEOTIDE SEQUENCE [LARGE SCALE GENOMIC DNA]</scope>
    <source>
        <strain evidence="4">k04-0078-D8-1</strain>
    </source>
</reference>
<evidence type="ECO:0000259" key="2">
    <source>
        <dbReference type="Pfam" id="PF12010"/>
    </source>
</evidence>
<protein>
    <submittedName>
        <fullName evidence="3">ABC transporter substrate-binding protein</fullName>
    </submittedName>
</protein>
<dbReference type="PROSITE" id="PS51257">
    <property type="entry name" value="PROKAR_LIPOPROTEIN"/>
    <property type="match status" value="1"/>
</dbReference>
<feature type="signal peptide" evidence="1">
    <location>
        <begin position="1"/>
        <end position="25"/>
    </location>
</feature>
<dbReference type="EMBL" id="BAABYW010000001">
    <property type="protein sequence ID" value="GAA6406983.1"/>
    <property type="molecule type" value="Genomic_DNA"/>
</dbReference>
<keyword evidence="4" id="KW-1185">Reference proteome</keyword>
<dbReference type="RefSeq" id="WP_390403895.1">
    <property type="nucleotide sequence ID" value="NZ_BAABYW010000001.1"/>
</dbReference>
<comment type="caution">
    <text evidence="3">The sequence shown here is derived from an EMBL/GenBank/DDBJ whole genome shotgun (WGS) entry which is preliminary data.</text>
</comment>
<name>A0ABQ0B6C1_9FIRM</name>
<dbReference type="Gene3D" id="3.40.190.10">
    <property type="entry name" value="Periplasmic binding protein-like II"/>
    <property type="match status" value="2"/>
</dbReference>
<evidence type="ECO:0000256" key="1">
    <source>
        <dbReference type="SAM" id="SignalP"/>
    </source>
</evidence>
<evidence type="ECO:0000313" key="3">
    <source>
        <dbReference type="EMBL" id="GAA6406983.1"/>
    </source>
</evidence>
<feature type="domain" description="DUF3502" evidence="2">
    <location>
        <begin position="420"/>
        <end position="487"/>
    </location>
</feature>